<keyword evidence="2" id="KW-0812">Transmembrane</keyword>
<name>A0A4R1R712_9FIRM</name>
<dbReference type="InterPro" id="IPR003362">
    <property type="entry name" value="Bact_transf"/>
</dbReference>
<dbReference type="EMBL" id="SLUM01000002">
    <property type="protein sequence ID" value="TCL61386.1"/>
    <property type="molecule type" value="Genomic_DNA"/>
</dbReference>
<reference evidence="4 5" key="1">
    <citation type="submission" date="2019-03" db="EMBL/GenBank/DDBJ databases">
        <title>Genomic Encyclopedia of Type Strains, Phase IV (KMG-IV): sequencing the most valuable type-strain genomes for metagenomic binning, comparative biology and taxonomic classification.</title>
        <authorList>
            <person name="Goeker M."/>
        </authorList>
    </citation>
    <scope>NUCLEOTIDE SEQUENCE [LARGE SCALE GENOMIC DNA]</scope>
    <source>
        <strain evidence="4 5">DSM 100451</strain>
    </source>
</reference>
<dbReference type="PANTHER" id="PTHR30576:SF0">
    <property type="entry name" value="UNDECAPRENYL-PHOSPHATE N-ACETYLGALACTOSAMINYL 1-PHOSPHATE TRANSFERASE-RELATED"/>
    <property type="match status" value="1"/>
</dbReference>
<evidence type="ECO:0000256" key="2">
    <source>
        <dbReference type="SAM" id="Phobius"/>
    </source>
</evidence>
<accession>A0A4R1R712</accession>
<keyword evidence="2" id="KW-1133">Transmembrane helix</keyword>
<comment type="caution">
    <text evidence="4">The sequence shown here is derived from an EMBL/GenBank/DDBJ whole genome shotgun (WGS) entry which is preliminary data.</text>
</comment>
<feature type="domain" description="Bacterial sugar transferase" evidence="3">
    <location>
        <begin position="32"/>
        <end position="211"/>
    </location>
</feature>
<dbReference type="STRING" id="1650663.GCA_001486665_02960"/>
<dbReference type="RefSeq" id="WP_242868466.1">
    <property type="nucleotide sequence ID" value="NZ_CABKVM010000019.1"/>
</dbReference>
<evidence type="ECO:0000256" key="1">
    <source>
        <dbReference type="ARBA" id="ARBA00006464"/>
    </source>
</evidence>
<keyword evidence="2" id="KW-0472">Membrane</keyword>
<protein>
    <submittedName>
        <fullName evidence="4">O-antigen biosynthesis protein WbqP</fullName>
    </submittedName>
</protein>
<dbReference type="PANTHER" id="PTHR30576">
    <property type="entry name" value="COLANIC BIOSYNTHESIS UDP-GLUCOSE LIPID CARRIER TRANSFERASE"/>
    <property type="match status" value="1"/>
</dbReference>
<dbReference type="Proteomes" id="UP000295184">
    <property type="component" value="Unassembled WGS sequence"/>
</dbReference>
<dbReference type="AlphaFoldDB" id="A0A4R1R712"/>
<evidence type="ECO:0000259" key="3">
    <source>
        <dbReference type="Pfam" id="PF02397"/>
    </source>
</evidence>
<dbReference type="Pfam" id="PF02397">
    <property type="entry name" value="Bac_transf"/>
    <property type="match status" value="1"/>
</dbReference>
<proteinExistence type="inferred from homology"/>
<organism evidence="4 5">
    <name type="scientific">Allofournierella massiliensis</name>
    <dbReference type="NCBI Taxonomy" id="1650663"/>
    <lineage>
        <taxon>Bacteria</taxon>
        <taxon>Bacillati</taxon>
        <taxon>Bacillota</taxon>
        <taxon>Clostridia</taxon>
        <taxon>Eubacteriales</taxon>
        <taxon>Oscillospiraceae</taxon>
        <taxon>Allofournierella</taxon>
    </lineage>
</organism>
<feature type="transmembrane region" description="Helical" evidence="2">
    <location>
        <begin position="34"/>
        <end position="57"/>
    </location>
</feature>
<evidence type="ECO:0000313" key="5">
    <source>
        <dbReference type="Proteomes" id="UP000295184"/>
    </source>
</evidence>
<evidence type="ECO:0000313" key="4">
    <source>
        <dbReference type="EMBL" id="TCL61386.1"/>
    </source>
</evidence>
<sequence>METELRTKTMRGIMREHRIPLTSEQRRYLKMKRIFDMVVSGMALVVLAIPFLFVAALQKLSSPNEPVFFRQKRVGQNSHVFYIVKFRTMKSTAPKYSSTGNLQNADSYISKLGRFLRDTSIDELPQLFNVLVGDMSLIGPRPLIRQERSVHFLRRYYGVDQLKPGITGWAQINGRDLLNDYDKVFYDREYLRNVSMAFDAKVFFDSVLKVLGRQDIKEGVTAHHHRDEVRHQQEQLIQKEKEQCEFTQFQEETQVLRQQRRAM</sequence>
<dbReference type="GO" id="GO:0016780">
    <property type="term" value="F:phosphotransferase activity, for other substituted phosphate groups"/>
    <property type="evidence" value="ECO:0007669"/>
    <property type="project" value="TreeGrafter"/>
</dbReference>
<gene>
    <name evidence="4" type="ORF">EDD77_102125</name>
</gene>
<comment type="similarity">
    <text evidence="1">Belongs to the bacterial sugar transferase family.</text>
</comment>